<dbReference type="Pfam" id="PF00753">
    <property type="entry name" value="Lactamase_B"/>
    <property type="match status" value="1"/>
</dbReference>
<dbReference type="Gene3D" id="3.60.15.10">
    <property type="entry name" value="Ribonuclease Z/Hydroxyacylglutathione hydrolase-like"/>
    <property type="match status" value="1"/>
</dbReference>
<dbReference type="InterPro" id="IPR051013">
    <property type="entry name" value="MBL_superfamily_lactonases"/>
</dbReference>
<evidence type="ECO:0000313" key="7">
    <source>
        <dbReference type="Proteomes" id="UP000033740"/>
    </source>
</evidence>
<comment type="caution">
    <text evidence="6">The sequence shown here is derived from an EMBL/GenBank/DDBJ whole genome shotgun (WGS) entry which is preliminary data.</text>
</comment>
<feature type="domain" description="Metallo-beta-lactamase" evidence="5">
    <location>
        <begin position="49"/>
        <end position="243"/>
    </location>
</feature>
<gene>
    <name evidence="6" type="primary">aiiA</name>
    <name evidence="6" type="ORF">RS86_02734</name>
</gene>
<evidence type="ECO:0000259" key="5">
    <source>
        <dbReference type="SMART" id="SM00849"/>
    </source>
</evidence>
<sequence length="264" mass="28438">MRIGDIDIEPLFDGTGQEDASEIISRFGIPDAWRCHPESFGSDGHWEFPVGGFLVRTGDRVVLVDAGVGPVDAYGYRGGDLLVQLRSHGVAPADVTDVLFTHLHFDHIGWATVEDRVTFVNATYRAHAADWEHFVAGAHAVGAAAQKLTPLGKQLELFDGDHVVAPGIDARWAAGHTPGTTVFVLSSGSERAVLLGDVVHSTVQFGEPDWTVVWDVDPQAASAVRNRFADDAAVTGDLLVAAHLPEMRFGRIVVTDGARRFVVI</sequence>
<comment type="similarity">
    <text evidence="1">Belongs to the metallo-beta-lactamase superfamily.</text>
</comment>
<protein>
    <submittedName>
        <fullName evidence="6">N-acyl homoserine lactonase</fullName>
        <ecNumber evidence="6">3.1.1.81</ecNumber>
    </submittedName>
</protein>
<dbReference type="EC" id="3.1.1.81" evidence="6"/>
<keyword evidence="7" id="KW-1185">Reference proteome</keyword>
<proteinExistence type="inferred from homology"/>
<keyword evidence="3 6" id="KW-0378">Hydrolase</keyword>
<keyword evidence="4" id="KW-0862">Zinc</keyword>
<dbReference type="InterPro" id="IPR001279">
    <property type="entry name" value="Metallo-B-lactamas"/>
</dbReference>
<accession>A0A0F0LGB7</accession>
<reference evidence="6 7" key="1">
    <citation type="submission" date="2015-02" db="EMBL/GenBank/DDBJ databases">
        <title>Draft genome sequences of ten Microbacterium spp. with emphasis on heavy metal contaminated environments.</title>
        <authorList>
            <person name="Corretto E."/>
        </authorList>
    </citation>
    <scope>NUCLEOTIDE SEQUENCE [LARGE SCALE GENOMIC DNA]</scope>
    <source>
        <strain evidence="6 7">ARN176</strain>
    </source>
</reference>
<dbReference type="Proteomes" id="UP000033740">
    <property type="component" value="Unassembled WGS sequence"/>
</dbReference>
<keyword evidence="2" id="KW-0479">Metal-binding</keyword>
<dbReference type="EMBL" id="JYIX01000037">
    <property type="protein sequence ID" value="KJL32262.1"/>
    <property type="molecule type" value="Genomic_DNA"/>
</dbReference>
<dbReference type="GO" id="GO:0102007">
    <property type="term" value="F:acyl-L-homoserine-lactone lactonohydrolase activity"/>
    <property type="evidence" value="ECO:0007669"/>
    <property type="project" value="UniProtKB-EC"/>
</dbReference>
<evidence type="ECO:0000256" key="1">
    <source>
        <dbReference type="ARBA" id="ARBA00007749"/>
    </source>
</evidence>
<organism evidence="6 7">
    <name type="scientific">Microbacterium azadirachtae</name>
    <dbReference type="NCBI Taxonomy" id="582680"/>
    <lineage>
        <taxon>Bacteria</taxon>
        <taxon>Bacillati</taxon>
        <taxon>Actinomycetota</taxon>
        <taxon>Actinomycetes</taxon>
        <taxon>Micrococcales</taxon>
        <taxon>Microbacteriaceae</taxon>
        <taxon>Microbacterium</taxon>
    </lineage>
</organism>
<name>A0A0F0LGB7_9MICO</name>
<dbReference type="AlphaFoldDB" id="A0A0F0LGB7"/>
<dbReference type="SMART" id="SM00849">
    <property type="entry name" value="Lactamase_B"/>
    <property type="match status" value="1"/>
</dbReference>
<dbReference type="PANTHER" id="PTHR42978:SF6">
    <property type="entry name" value="QUORUM-QUENCHING LACTONASE YTNP-RELATED"/>
    <property type="match status" value="1"/>
</dbReference>
<dbReference type="RefSeq" id="WP_045272784.1">
    <property type="nucleotide sequence ID" value="NZ_JYIX01000037.1"/>
</dbReference>
<dbReference type="PATRIC" id="fig|582680.6.peg.2804"/>
<evidence type="ECO:0000256" key="2">
    <source>
        <dbReference type="ARBA" id="ARBA00022723"/>
    </source>
</evidence>
<dbReference type="SUPFAM" id="SSF56281">
    <property type="entry name" value="Metallo-hydrolase/oxidoreductase"/>
    <property type="match status" value="1"/>
</dbReference>
<evidence type="ECO:0000256" key="4">
    <source>
        <dbReference type="ARBA" id="ARBA00022833"/>
    </source>
</evidence>
<evidence type="ECO:0000313" key="6">
    <source>
        <dbReference type="EMBL" id="KJL32262.1"/>
    </source>
</evidence>
<evidence type="ECO:0000256" key="3">
    <source>
        <dbReference type="ARBA" id="ARBA00022801"/>
    </source>
</evidence>
<dbReference type="InterPro" id="IPR036866">
    <property type="entry name" value="RibonucZ/Hydroxyglut_hydro"/>
</dbReference>
<dbReference type="STRING" id="582680.RS86_02734"/>
<dbReference type="CDD" id="cd07720">
    <property type="entry name" value="OPHC2-like_MBL-fold"/>
    <property type="match status" value="1"/>
</dbReference>
<dbReference type="GO" id="GO:0046872">
    <property type="term" value="F:metal ion binding"/>
    <property type="evidence" value="ECO:0007669"/>
    <property type="project" value="UniProtKB-KW"/>
</dbReference>
<dbReference type="PANTHER" id="PTHR42978">
    <property type="entry name" value="QUORUM-QUENCHING LACTONASE YTNP-RELATED-RELATED"/>
    <property type="match status" value="1"/>
</dbReference>